<dbReference type="GO" id="GO:0016787">
    <property type="term" value="F:hydrolase activity"/>
    <property type="evidence" value="ECO:0007669"/>
    <property type="project" value="UniProtKB-KW"/>
</dbReference>
<protein>
    <submittedName>
        <fullName evidence="10">Reverse transcriptase domain</fullName>
    </submittedName>
</protein>
<evidence type="ECO:0000313" key="11">
    <source>
        <dbReference type="Proteomes" id="UP000694251"/>
    </source>
</evidence>
<dbReference type="InterPro" id="IPR004252">
    <property type="entry name" value="Probable_transposase_24"/>
</dbReference>
<dbReference type="Proteomes" id="UP000694251">
    <property type="component" value="Chromosome 8"/>
</dbReference>
<evidence type="ECO:0000256" key="7">
    <source>
        <dbReference type="SAM" id="Coils"/>
    </source>
</evidence>
<evidence type="ECO:0000259" key="9">
    <source>
        <dbReference type="PROSITE" id="PS50878"/>
    </source>
</evidence>
<dbReference type="PROSITE" id="PS50878">
    <property type="entry name" value="RT_POL"/>
    <property type="match status" value="1"/>
</dbReference>
<dbReference type="EMBL" id="JAEFBJ010000008">
    <property type="protein sequence ID" value="KAG7583662.1"/>
    <property type="molecule type" value="Genomic_DNA"/>
</dbReference>
<evidence type="ECO:0000256" key="2">
    <source>
        <dbReference type="ARBA" id="ARBA00022695"/>
    </source>
</evidence>
<keyword evidence="1" id="KW-0808">Transferase</keyword>
<accession>A0A8T2BDU0</accession>
<evidence type="ECO:0000256" key="5">
    <source>
        <dbReference type="ARBA" id="ARBA00022801"/>
    </source>
</evidence>
<keyword evidence="7" id="KW-0175">Coiled coil</keyword>
<dbReference type="InterPro" id="IPR025452">
    <property type="entry name" value="DUF4218"/>
</dbReference>
<dbReference type="PANTHER" id="PTHR37984">
    <property type="entry name" value="PROTEIN CBG26694"/>
    <property type="match status" value="1"/>
</dbReference>
<dbReference type="Pfam" id="PF00078">
    <property type="entry name" value="RVT_1"/>
    <property type="match status" value="1"/>
</dbReference>
<dbReference type="InterPro" id="IPR025312">
    <property type="entry name" value="DUF4216"/>
</dbReference>
<sequence>MDIGGRGRGRSRGRGGGRDQEELEDLAGGGASVDGVPVGVTQTRDDRITDLLTRLLERLLKRVDAHLWWRGAAARRAQAGMSWANFVEEFNAKYFPLEALDRLEGRFLELPQGRQTVREYEVEFNSLSVYAGRAMEGEQARLQRFLRGFRAEFRNRCLVRLFGSVVELVKIAALLDEGLKDEAVREQGHRVASYPRRSGTDTRVCFHFKEAGHIKPKCPNLHQKEVAVVAAATKIPPERQIAPTPRVYSIGEENPASIPVDVHVAWESMPADLIICVVELYDVIFGMDWLGHYMVYLDCHRGRVLFEREKRRLVYQDVRPSFGSLMIAAMQAEKMIEKGCEAYLAIIMIPETVRVVGVGDIRVVQEFEDDGSFQLCIDYRGLNRVTVKNKYSLLRIDELLDQLRGATWFYKIDLASGYHQILIDEGDFQKTTFWTRYRYYEFMVMPFGLTNAPAAFMRLMNGVFQEYLDEFVIIFIDDILVYSKSYEEHDVHMRVVLKKLLEKKLFAKLSHTTRKQAVMAGNYNYGGNGGFYREWMYKRFDEATGNFTAEFEAGVEEFMTFANSQPIVQSNRGTSYNDRTYNDRTHDDRNQEDVGNYVVEDPYVDMVNDAFNVGFDYNIYHQDGSYQNVEEPVRNHSKKFYDLLEGANNPLYDGCREGQSQLSLAARMMQNKVEYNMSEKCVDSVCEMFTDFLPEGNQATSSHYQTEKLMRNLGLPYHTIDVCVNNCMLFWKEDEKEDQCRFCGSQRWKPKDDRRRTKMRRSGDISKSKNPRFAEEPRNVYLGLCTDGFNPFGMSRNHSLWPVILTPYNLPPDMCMNTEYLFLTILNSGPNHPRSSLDVFLQPLIEELKELWSTGVDAYDVSLNQNFNLKAVLLWTISDFPAYSMLSGWTTHGKLSCPICMDSTKSFYLPNGRKTCWFDCHRRFLPHGHPLRRNKKDFLKGRDASRDNSPESLTGEQVYYERLKEVNPPKTKEVGGNGHEKKMAGYGKGKSKDNIMSRLDIEQFCSRPDLHIDSKGKAPFPAYVLTEAAKRSLLECVKHSVKFPDGYSSDLASCVDMENGKFSGMKSHDCHVFMERLLPFIFAELLDRNVHLALSGVGAFFRDLCSRTLQKSRVQILKQNIVLIICNLEKIFPPSFFDVMEHLPIHLPYEAELGGPVQYRWMYPFERLTRFNEGEVPEYHVPGVPNIFTHVGRPSGQMHEVWLSEKDYQCAHEYVLRNCDYFQPIESMFEDFLSAKYPGLNEKELSKKRAEEYPVWVKDYVTYWNDTNPFPTWVQEIVHGPLNKVKTWPMYFTRGYLFHTQNHGAGRKTCNYGVCVKGENYTDASDAADFYGNLIDIMELEYEGIVNLRITLFKCDWYDPVMGRGTRRSNSGVVDVLSSRKFNKYEPFILASQADQVCYIPYPYTKKPKREWLNVLKVNLRGNISGEYENKDPTLLQTENDDAVLMTTIEDLSSIYYSLIHTMPTHGRKRKIVPNLSQRPGATTAGQRPSTLPPQYNFTPAVQAPQPLQTPEEPVPVVPVQSTTAHVRQYPPPQQLFQNSTNQRPRIEANNSEEVQFNPQNMANPQQDAPASPVQQSPAQSHPSFQDENALVPENTEDNLRALNALLMVPDRDKFTTVLSPTPVPETTCSVNVCCDYLEYNGLRLKTHTWDPLITGTVQQHFEEICQRRMKDMVSNARTGLERPEWIGTTVWKTMTDYWDTEEAKARSQTYSNVRMSDRNGLGPHIHFSGPKSFQQVKDELEEELGRPVSLGEVFIKTHTRPDGTYVDRKAEKIAKTYHQNVQEKLSELEAEAAGDTSAVSDGASRLRELTTEEYTAIFLKSTDRDSRGNFYGVGNLKDCLVNGKRKQPDSASSFVSLQEQLKEAQRKIEDQAAREAEQSRAVAEQKDRLEQLSLVEKYLRQTDPHFLDFMATGVSVDPEKIQAIREWPRPRNATEIRSFLGLAGYYQRFVKGFASLAQGMTKLRGKDVPYVWSPECEEIFAKLKAMLTSTPVLALLEQGEPYAVYTSASRLGLGCVLMHHGKVIAYASRQLRKHEGNYPTHDLEMAAVVFSLKIWRFYLYGGKVQVFTDHKSLKYILTQPELNLRQRRWMTLVADYDLEIAYHPGKTNLVTDALSQK</sequence>
<feature type="domain" description="Reverse transcriptase" evidence="9">
    <location>
        <begin position="345"/>
        <end position="540"/>
    </location>
</feature>
<feature type="coiled-coil region" evidence="7">
    <location>
        <begin position="1855"/>
        <end position="1882"/>
    </location>
</feature>
<dbReference type="InterPro" id="IPR041373">
    <property type="entry name" value="RT_RNaseH"/>
</dbReference>
<dbReference type="OrthoDB" id="1039667at2759"/>
<proteinExistence type="predicted"/>
<evidence type="ECO:0000256" key="6">
    <source>
        <dbReference type="ARBA" id="ARBA00022918"/>
    </source>
</evidence>
<evidence type="ECO:0000256" key="4">
    <source>
        <dbReference type="ARBA" id="ARBA00022759"/>
    </source>
</evidence>
<evidence type="ECO:0000313" key="10">
    <source>
        <dbReference type="EMBL" id="KAG7583662.1"/>
    </source>
</evidence>
<dbReference type="Pfam" id="PF03732">
    <property type="entry name" value="Retrotrans_gag"/>
    <property type="match status" value="1"/>
</dbReference>
<dbReference type="PANTHER" id="PTHR37984:SF5">
    <property type="entry name" value="PROTEIN NYNRIN-LIKE"/>
    <property type="match status" value="1"/>
</dbReference>
<keyword evidence="4" id="KW-0255">Endonuclease</keyword>
<keyword evidence="11" id="KW-1185">Reference proteome</keyword>
<dbReference type="Pfam" id="PF08284">
    <property type="entry name" value="RVP_2"/>
    <property type="match status" value="1"/>
</dbReference>
<keyword evidence="3" id="KW-0540">Nuclease</keyword>
<keyword evidence="2" id="KW-0548">Nucleotidyltransferase</keyword>
<feature type="compositionally biased region" description="Polar residues" evidence="8">
    <location>
        <begin position="1475"/>
        <end position="1500"/>
    </location>
</feature>
<dbReference type="Pfam" id="PF13952">
    <property type="entry name" value="DUF4216"/>
    <property type="match status" value="1"/>
</dbReference>
<evidence type="ECO:0000256" key="1">
    <source>
        <dbReference type="ARBA" id="ARBA00022679"/>
    </source>
</evidence>
<evidence type="ECO:0000256" key="3">
    <source>
        <dbReference type="ARBA" id="ARBA00022722"/>
    </source>
</evidence>
<gene>
    <name evidence="10" type="ORF">ISN44_As08g031810</name>
</gene>
<dbReference type="GO" id="GO:0003964">
    <property type="term" value="F:RNA-directed DNA polymerase activity"/>
    <property type="evidence" value="ECO:0007669"/>
    <property type="project" value="UniProtKB-KW"/>
</dbReference>
<keyword evidence="6 10" id="KW-0695">RNA-directed DNA polymerase</keyword>
<dbReference type="Pfam" id="PF17917">
    <property type="entry name" value="RT_RNaseH"/>
    <property type="match status" value="1"/>
</dbReference>
<dbReference type="GO" id="GO:0004519">
    <property type="term" value="F:endonuclease activity"/>
    <property type="evidence" value="ECO:0007669"/>
    <property type="project" value="UniProtKB-KW"/>
</dbReference>
<dbReference type="Pfam" id="PF13960">
    <property type="entry name" value="DUF4218"/>
    <property type="match status" value="1"/>
</dbReference>
<dbReference type="InterPro" id="IPR000477">
    <property type="entry name" value="RT_dom"/>
</dbReference>
<organism evidence="10 11">
    <name type="scientific">Arabidopsis suecica</name>
    <name type="common">Swedish thale-cress</name>
    <name type="synonym">Cardaminopsis suecica</name>
    <dbReference type="NCBI Taxonomy" id="45249"/>
    <lineage>
        <taxon>Eukaryota</taxon>
        <taxon>Viridiplantae</taxon>
        <taxon>Streptophyta</taxon>
        <taxon>Embryophyta</taxon>
        <taxon>Tracheophyta</taxon>
        <taxon>Spermatophyta</taxon>
        <taxon>Magnoliopsida</taxon>
        <taxon>eudicotyledons</taxon>
        <taxon>Gunneridae</taxon>
        <taxon>Pentapetalae</taxon>
        <taxon>rosids</taxon>
        <taxon>malvids</taxon>
        <taxon>Brassicales</taxon>
        <taxon>Brassicaceae</taxon>
        <taxon>Camelineae</taxon>
        <taxon>Arabidopsis</taxon>
    </lineage>
</organism>
<dbReference type="InterPro" id="IPR004242">
    <property type="entry name" value="Transposase_21"/>
</dbReference>
<keyword evidence="5" id="KW-0378">Hydrolase</keyword>
<dbReference type="Pfam" id="PF02992">
    <property type="entry name" value="Transposase_21"/>
    <property type="match status" value="1"/>
</dbReference>
<dbReference type="FunFam" id="3.30.70.270:FF:000020">
    <property type="entry name" value="Transposon Tf2-6 polyprotein-like Protein"/>
    <property type="match status" value="1"/>
</dbReference>
<feature type="region of interest" description="Disordered" evidence="8">
    <location>
        <begin position="1470"/>
        <end position="1541"/>
    </location>
</feature>
<dbReference type="CDD" id="cd01647">
    <property type="entry name" value="RT_LTR"/>
    <property type="match status" value="1"/>
</dbReference>
<dbReference type="Pfam" id="PF03004">
    <property type="entry name" value="Transposase_24"/>
    <property type="match status" value="1"/>
</dbReference>
<feature type="region of interest" description="Disordered" evidence="8">
    <location>
        <begin position="1"/>
        <end position="38"/>
    </location>
</feature>
<feature type="region of interest" description="Disordered" evidence="8">
    <location>
        <begin position="1559"/>
        <end position="1586"/>
    </location>
</feature>
<evidence type="ECO:0000256" key="8">
    <source>
        <dbReference type="SAM" id="MobiDB-lite"/>
    </source>
</evidence>
<comment type="caution">
    <text evidence="10">The sequence shown here is derived from an EMBL/GenBank/DDBJ whole genome shotgun (WGS) entry which is preliminary data.</text>
</comment>
<name>A0A8T2BDU0_ARASU</name>
<dbReference type="InterPro" id="IPR005162">
    <property type="entry name" value="Retrotrans_gag_dom"/>
</dbReference>
<reference evidence="10 11" key="1">
    <citation type="submission" date="2020-12" db="EMBL/GenBank/DDBJ databases">
        <title>Concerted genomic and epigenomic changes stabilize Arabidopsis allopolyploids.</title>
        <authorList>
            <person name="Chen Z."/>
        </authorList>
    </citation>
    <scope>NUCLEOTIDE SEQUENCE [LARGE SCALE GENOMIC DNA]</scope>
    <source>
        <strain evidence="10">As9502</strain>
        <tissue evidence="10">Leaf</tissue>
    </source>
</reference>
<dbReference type="InterPro" id="IPR050951">
    <property type="entry name" value="Retrovirus_Pol_polyprotein"/>
</dbReference>
<dbReference type="CDD" id="cd09274">
    <property type="entry name" value="RNase_HI_RT_Ty3"/>
    <property type="match status" value="1"/>
</dbReference>